<dbReference type="Proteomes" id="UP000011668">
    <property type="component" value="Unassembled WGS sequence"/>
</dbReference>
<evidence type="ECO:0000313" key="1">
    <source>
        <dbReference type="EMBL" id="ELU39448.1"/>
    </source>
</evidence>
<evidence type="ECO:0000313" key="2">
    <source>
        <dbReference type="Proteomes" id="UP000011668"/>
    </source>
</evidence>
<dbReference type="EMBL" id="AFRT01001767">
    <property type="protein sequence ID" value="ELU39448.1"/>
    <property type="molecule type" value="Genomic_DNA"/>
</dbReference>
<dbReference type="HOGENOM" id="CLU_1856661_0_0_1"/>
<comment type="caution">
    <text evidence="1">The sequence shown here is derived from an EMBL/GenBank/DDBJ whole genome shotgun (WGS) entry which is preliminary data.</text>
</comment>
<accession>L8WRS0</accession>
<keyword evidence="2" id="KW-1185">Reference proteome</keyword>
<organism evidence="1 2">
    <name type="scientific">Thanatephorus cucumeris (strain AG1-IA)</name>
    <name type="common">Rice sheath blight fungus</name>
    <name type="synonym">Rhizoctonia solani</name>
    <dbReference type="NCBI Taxonomy" id="983506"/>
    <lineage>
        <taxon>Eukaryota</taxon>
        <taxon>Fungi</taxon>
        <taxon>Dikarya</taxon>
        <taxon>Basidiomycota</taxon>
        <taxon>Agaricomycotina</taxon>
        <taxon>Agaricomycetes</taxon>
        <taxon>Cantharellales</taxon>
        <taxon>Ceratobasidiaceae</taxon>
        <taxon>Rhizoctonia</taxon>
        <taxon>Rhizoctonia solani AG-1</taxon>
    </lineage>
</organism>
<gene>
    <name evidence="1" type="ORF">AG1IA_06525</name>
</gene>
<reference evidence="1 2" key="1">
    <citation type="journal article" date="2013" name="Nat. Commun.">
        <title>The evolution and pathogenic mechanisms of the rice sheath blight pathogen.</title>
        <authorList>
            <person name="Zheng A."/>
            <person name="Lin R."/>
            <person name="Xu L."/>
            <person name="Qin P."/>
            <person name="Tang C."/>
            <person name="Ai P."/>
            <person name="Zhang D."/>
            <person name="Liu Y."/>
            <person name="Sun Z."/>
            <person name="Feng H."/>
            <person name="Wang Y."/>
            <person name="Chen Y."/>
            <person name="Liang X."/>
            <person name="Fu R."/>
            <person name="Li Q."/>
            <person name="Zhang J."/>
            <person name="Yu X."/>
            <person name="Xie Z."/>
            <person name="Ding L."/>
            <person name="Guan P."/>
            <person name="Tang J."/>
            <person name="Liang Y."/>
            <person name="Wang S."/>
            <person name="Deng Q."/>
            <person name="Li S."/>
            <person name="Zhu J."/>
            <person name="Wang L."/>
            <person name="Liu H."/>
            <person name="Li P."/>
        </authorList>
    </citation>
    <scope>NUCLEOTIDE SEQUENCE [LARGE SCALE GENOMIC DNA]</scope>
    <source>
        <strain evidence="2">AG-1 IA</strain>
    </source>
</reference>
<dbReference type="OrthoDB" id="3225890at2759"/>
<protein>
    <submittedName>
        <fullName evidence="1">Uncharacterized protein</fullName>
    </submittedName>
</protein>
<dbReference type="AlphaFoldDB" id="L8WRS0"/>
<sequence length="138" mass="15067">MIEFTGDEGLFNLRATFQGGVPPQDSDDTACMYATWVDVGAPIVVTPGLISSVGTRTASNHSRFKVGSYMLVLMSTRRNSSGIYPSTGIPLNGLLLSREMTRPKGFITIELKQELEYLWAIRAPFSSNCVPMVRAGCE</sequence>
<name>L8WRS0_THACA</name>
<proteinExistence type="predicted"/>